<accession>A0A061H9X4</accession>
<evidence type="ECO:0000256" key="1">
    <source>
        <dbReference type="ARBA" id="ARBA00022468"/>
    </source>
</evidence>
<dbReference type="InterPro" id="IPR027267">
    <property type="entry name" value="AH/BAR_dom_sf"/>
</dbReference>
<dbReference type="OrthoDB" id="79452at2759"/>
<dbReference type="PANTHER" id="PTHR23176:SF134">
    <property type="entry name" value="RHO-TYPE GTPASE-ACTIVATING PROTEIN"/>
    <property type="match status" value="1"/>
</dbReference>
<dbReference type="SUPFAM" id="SSF48350">
    <property type="entry name" value="GTPase activation domain, GAP"/>
    <property type="match status" value="1"/>
</dbReference>
<evidence type="ECO:0000256" key="3">
    <source>
        <dbReference type="SAM" id="MobiDB-lite"/>
    </source>
</evidence>
<keyword evidence="2" id="KW-0175">Coiled coil</keyword>
<proteinExistence type="predicted"/>
<organism evidence="5 6">
    <name type="scientific">Pseudozyma flocculosa PF-1</name>
    <dbReference type="NCBI Taxonomy" id="1277687"/>
    <lineage>
        <taxon>Eukaryota</taxon>
        <taxon>Fungi</taxon>
        <taxon>Dikarya</taxon>
        <taxon>Basidiomycota</taxon>
        <taxon>Ustilaginomycotina</taxon>
        <taxon>Ustilaginomycetes</taxon>
        <taxon>Ustilaginales</taxon>
        <taxon>Ustilaginaceae</taxon>
        <taxon>Pseudozyma</taxon>
    </lineage>
</organism>
<dbReference type="GO" id="GO:0007165">
    <property type="term" value="P:signal transduction"/>
    <property type="evidence" value="ECO:0007669"/>
    <property type="project" value="InterPro"/>
</dbReference>
<protein>
    <recommendedName>
        <fullName evidence="4">Rho-GAP domain-containing protein</fullName>
    </recommendedName>
</protein>
<feature type="coiled-coil region" evidence="2">
    <location>
        <begin position="496"/>
        <end position="523"/>
    </location>
</feature>
<dbReference type="Gene3D" id="1.20.1270.60">
    <property type="entry name" value="Arfaptin homology (AH) domain/BAR domain"/>
    <property type="match status" value="1"/>
</dbReference>
<feature type="compositionally biased region" description="Low complexity" evidence="3">
    <location>
        <begin position="262"/>
        <end position="271"/>
    </location>
</feature>
<feature type="compositionally biased region" description="Basic residues" evidence="3">
    <location>
        <begin position="248"/>
        <end position="261"/>
    </location>
</feature>
<keyword evidence="1" id="KW-0343">GTPase activation</keyword>
<dbReference type="InterPro" id="IPR008936">
    <property type="entry name" value="Rho_GTPase_activation_prot"/>
</dbReference>
<evidence type="ECO:0000313" key="6">
    <source>
        <dbReference type="Proteomes" id="UP000053664"/>
    </source>
</evidence>
<dbReference type="InterPro" id="IPR050729">
    <property type="entry name" value="Rho-GAP"/>
</dbReference>
<dbReference type="GO" id="GO:0005096">
    <property type="term" value="F:GTPase activator activity"/>
    <property type="evidence" value="ECO:0007669"/>
    <property type="project" value="UniProtKB-KW"/>
</dbReference>
<dbReference type="KEGG" id="pfp:PFL1_03628"/>
<feature type="region of interest" description="Disordered" evidence="3">
    <location>
        <begin position="355"/>
        <end position="389"/>
    </location>
</feature>
<dbReference type="HOGENOM" id="CLU_011029_0_0_1"/>
<feature type="compositionally biased region" description="Gly residues" evidence="3">
    <location>
        <begin position="373"/>
        <end position="384"/>
    </location>
</feature>
<dbReference type="SMART" id="SM00324">
    <property type="entry name" value="RhoGAP"/>
    <property type="match status" value="1"/>
</dbReference>
<feature type="region of interest" description="Disordered" evidence="3">
    <location>
        <begin position="220"/>
        <end position="322"/>
    </location>
</feature>
<feature type="region of interest" description="Disordered" evidence="3">
    <location>
        <begin position="30"/>
        <end position="51"/>
    </location>
</feature>
<dbReference type="GeneID" id="19317736"/>
<dbReference type="SUPFAM" id="SSF103657">
    <property type="entry name" value="BAR/IMD domain-like"/>
    <property type="match status" value="1"/>
</dbReference>
<evidence type="ECO:0000256" key="2">
    <source>
        <dbReference type="SAM" id="Coils"/>
    </source>
</evidence>
<evidence type="ECO:0000259" key="4">
    <source>
        <dbReference type="PROSITE" id="PS50238"/>
    </source>
</evidence>
<dbReference type="eggNOG" id="KOG4407">
    <property type="taxonomic scope" value="Eukaryota"/>
</dbReference>
<dbReference type="RefSeq" id="XP_007879338.1">
    <property type="nucleotide sequence ID" value="XM_007881147.1"/>
</dbReference>
<dbReference type="Gene3D" id="1.10.555.10">
    <property type="entry name" value="Rho GTPase activation protein"/>
    <property type="match status" value="1"/>
</dbReference>
<dbReference type="GO" id="GO:0005737">
    <property type="term" value="C:cytoplasm"/>
    <property type="evidence" value="ECO:0007669"/>
    <property type="project" value="TreeGrafter"/>
</dbReference>
<feature type="compositionally biased region" description="Low complexity" evidence="3">
    <location>
        <begin position="1007"/>
        <end position="1031"/>
    </location>
</feature>
<dbReference type="PANTHER" id="PTHR23176">
    <property type="entry name" value="RHO/RAC/CDC GTPASE-ACTIVATING PROTEIN"/>
    <property type="match status" value="1"/>
</dbReference>
<name>A0A061H9X4_9BASI</name>
<feature type="compositionally biased region" description="Polar residues" evidence="3">
    <location>
        <begin position="900"/>
        <end position="909"/>
    </location>
</feature>
<sequence length="1053" mass="112145">MPPGQSKAADFFDIESLGLGLSHAGRKSAEYLSRTASSSGNPHDGGPTSASDIAASLLETFRAILDEVDSYVGLYEGRLKLEEDYMRNLKQLVDRQRELDVRVDAKMVSATGLLPDTMPGLRQSWRELRDNDLRELDARAHAIETIKQAVLTPLLAFRDSQERIRKRVKEDLRTSLAHYDDMRNIHLPRVRRAYEKKAEEVEQLQTQQKAVEEQRALLATRTKDREAGGSSPGARVSSPEPEAEGSTAHRRSRSMRRRHSRAASSSSTQSQGPAHKDAPSADELSSPVSSPRPRPTAAPLSTSLPPPGNTSESLPSPNLERNRPNFFEALKSREGWEAARKEAPKKIGALLSRMREGREPGAAASGASQNVGQGDGGGPGGGPGSNAIAGLGATVGDTLRNGLGGGTGSMRANQSIALKLVKAKREVDELDKGYRKAIFDIETSRLRRSKTIKAAVTSVIECRNELAHTAQAVWMQSERSMVALYSQGVGLHEHGVESVQLCLKDLDRELAELERNLPNAQDLNDQRVTYVNYWHGELKNLLFGTPLTDYPLTVPYRLSDTVAPPLIVTKCIAFIETHALEQEGIYRTSAKQSSVKALKLAIEKDELGFQFDPERDEASAVAGTFKDYLRQLPEPVMAIPWPDRIKYTHDRDEHIRTGFAMLKGRLRRLPPIHQVTLKVIVFHLAKVAEHSASNKMTSANLSVVFSPCLLSEADHETTSVAAAMEEDKLLEDMILYCKEIFDLKTAGAPILPPVPSSGGNELSRASLGAADAAFAASSSTSLAAPAATAVAGPQDPPALPGAADLKRSNAIVPPGIGASVVEQDETMLQPKQAAPRTPERSKSNSSLKSLSPRQNSVAASIKAFEAKTPPPTLPRLNTSSVRRKGGVGGDIATAKISSAGPCSTRNLDTADTVPRAGTDPAQPTPAGAAEAVTASPAALSGEAGQTYLAASSALSASPVAAHLVSEGGGSESNHLLTPGKLTPSSLRSPLEYVIDSAQASQGHESVASSADHAANGAAPSPVAAPAPASTAEGEETIDAATTTNAPHPAPVHL</sequence>
<feature type="region of interest" description="Disordered" evidence="3">
    <location>
        <begin position="998"/>
        <end position="1053"/>
    </location>
</feature>
<gene>
    <name evidence="5" type="ORF">PFL1_03628</name>
</gene>
<dbReference type="Pfam" id="PF00620">
    <property type="entry name" value="RhoGAP"/>
    <property type="match status" value="1"/>
</dbReference>
<feature type="region of interest" description="Disordered" evidence="3">
    <location>
        <begin position="820"/>
        <end position="933"/>
    </location>
</feature>
<evidence type="ECO:0000313" key="5">
    <source>
        <dbReference type="EMBL" id="EPQ28825.1"/>
    </source>
</evidence>
<dbReference type="AlphaFoldDB" id="A0A061H9X4"/>
<dbReference type="PROSITE" id="PS50238">
    <property type="entry name" value="RHOGAP"/>
    <property type="match status" value="1"/>
</dbReference>
<feature type="domain" description="Rho-GAP" evidence="4">
    <location>
        <begin position="556"/>
        <end position="741"/>
    </location>
</feature>
<dbReference type="EMBL" id="KE361633">
    <property type="protein sequence ID" value="EPQ28825.1"/>
    <property type="molecule type" value="Genomic_DNA"/>
</dbReference>
<dbReference type="InterPro" id="IPR000198">
    <property type="entry name" value="RhoGAP_dom"/>
</dbReference>
<dbReference type="Proteomes" id="UP000053664">
    <property type="component" value="Unassembled WGS sequence"/>
</dbReference>
<reference evidence="5 6" key="1">
    <citation type="journal article" date="2013" name="Plant Cell">
        <title>The transition from a phytopathogenic smut ancestor to an anamorphic biocontrol agent deciphered by comparative whole-genome analysis.</title>
        <authorList>
            <person name="Lefebvre F."/>
            <person name="Joly D.L."/>
            <person name="Labbe C."/>
            <person name="Teichmann B."/>
            <person name="Linning R."/>
            <person name="Belzile F."/>
            <person name="Bakkeren G."/>
            <person name="Belanger R.R."/>
        </authorList>
    </citation>
    <scope>NUCLEOTIDE SEQUENCE [LARGE SCALE GENOMIC DNA]</scope>
    <source>
        <strain evidence="5 6">PF-1</strain>
    </source>
</reference>